<name>A0A7H4LIN5_WHEAT</name>
<dbReference type="AlphaFoldDB" id="A0A7H4LIN5"/>
<reference evidence="2 3" key="1">
    <citation type="submission" date="2018-05" db="EMBL/GenBank/DDBJ databases">
        <authorList>
            <person name="Thind KAUR A."/>
        </authorList>
    </citation>
    <scope>NUCLEOTIDE SEQUENCE [LARGE SCALE GENOMIC DNA]</scope>
</reference>
<dbReference type="InterPro" id="IPR026960">
    <property type="entry name" value="RVT-Znf"/>
</dbReference>
<dbReference type="Proteomes" id="UP000280104">
    <property type="component" value="Chromosome II"/>
</dbReference>
<dbReference type="PANTHER" id="PTHR33116">
    <property type="entry name" value="REVERSE TRANSCRIPTASE ZINC-BINDING DOMAIN-CONTAINING PROTEIN-RELATED-RELATED"/>
    <property type="match status" value="1"/>
</dbReference>
<dbReference type="Pfam" id="PF13966">
    <property type="entry name" value="zf-RVT"/>
    <property type="match status" value="1"/>
</dbReference>
<evidence type="ECO:0000313" key="3">
    <source>
        <dbReference type="Proteomes" id="UP000280104"/>
    </source>
</evidence>
<dbReference type="PANTHER" id="PTHR33116:SF78">
    <property type="entry name" value="OS12G0587133 PROTEIN"/>
    <property type="match status" value="1"/>
</dbReference>
<organism evidence="2 3">
    <name type="scientific">Triticum aestivum</name>
    <name type="common">Wheat</name>
    <dbReference type="NCBI Taxonomy" id="4565"/>
    <lineage>
        <taxon>Eukaryota</taxon>
        <taxon>Viridiplantae</taxon>
        <taxon>Streptophyta</taxon>
        <taxon>Embryophyta</taxon>
        <taxon>Tracheophyta</taxon>
        <taxon>Spermatophyta</taxon>
        <taxon>Magnoliopsida</taxon>
        <taxon>Liliopsida</taxon>
        <taxon>Poales</taxon>
        <taxon>Poaceae</taxon>
        <taxon>BOP clade</taxon>
        <taxon>Pooideae</taxon>
        <taxon>Triticodae</taxon>
        <taxon>Triticeae</taxon>
        <taxon>Triticinae</taxon>
        <taxon>Triticum</taxon>
    </lineage>
</organism>
<evidence type="ECO:0000259" key="1">
    <source>
        <dbReference type="PROSITE" id="PS50878"/>
    </source>
</evidence>
<dbReference type="InterPro" id="IPR000477">
    <property type="entry name" value="RT_dom"/>
</dbReference>
<dbReference type="Pfam" id="PF00078">
    <property type="entry name" value="RVT_1"/>
    <property type="match status" value="1"/>
</dbReference>
<dbReference type="InterPro" id="IPR043502">
    <property type="entry name" value="DNA/RNA_pol_sf"/>
</dbReference>
<gene>
    <name evidence="2" type="ORF">CAMPLR22A2D_LOCUS3085</name>
</gene>
<feature type="domain" description="Reverse transcriptase" evidence="1">
    <location>
        <begin position="125"/>
        <end position="401"/>
    </location>
</feature>
<proteinExistence type="predicted"/>
<dbReference type="CDD" id="cd01650">
    <property type="entry name" value="RT_nLTR_like"/>
    <property type="match status" value="1"/>
</dbReference>
<sequence length="708" mass="80399">MSSDHCPIVLHSNLLAPRCYRFKFEAIWTTFDGYLPTVAEAWATPTPPSLDHVVRLGILLGWTALALQSWAQRHVGSVRRQLLLAKEIILRLDVAQELRQLTDVEFVFRAELKLKGDIMAAFGQLFTLRPHGMRKLNEALIVLLPKHDGVVEVKDFKPVSLEHSFSKLFSKVLALHFAPRVPDLVAANQSVFAHGRSIHDNFRMVQLTTRALHVRRIPSMLLKIDISKAFDSVSWPFLMDVLRHAGFGPRFVEWVCILLSSASPSILLNGVPGRPFLHHQGLRQGNPLSPMLFLLVMEVLNALLARAQAMGMLSPLQCQGARFRTSMYADDVVVFVKPSPSDLSLVRAALDCSGGASGLRTNLRKCSLSPIRCSEEHLVVVVQHFPCQILRFPCTYLGLPLSYKLRLPRVCLQPLLDRVCNRLQPWIARWITAVGSLVLVKSVLTYIPVYHSIAIQLPVWLIDGFEKRICAFFWKGTDVVSGGHCLVAWEQVCKPFEYGGLGVLNLKLLGYAFWACWLWMQCTSDCCWSGLQPAVEPKVFFAGLERFPCGRALWKTWAPAKCKLHFWLAMRRRIWTADIRLRHGLQSHVMCPLCEQEAETADHLALGCVFAREVWHSALARCGLGQLVPTMDATLIEWWPASRAMIPKERRKGFDLLALLIVWMLWKERNSRVFERSAVVARELYRRISDEVELWKLSGARGLLDFWR</sequence>
<dbReference type="EMBL" id="LS480641">
    <property type="protein sequence ID" value="SPT18473.1"/>
    <property type="molecule type" value="Genomic_DNA"/>
</dbReference>
<protein>
    <recommendedName>
        <fullName evidence="1">Reverse transcriptase domain-containing protein</fullName>
    </recommendedName>
</protein>
<evidence type="ECO:0000313" key="2">
    <source>
        <dbReference type="EMBL" id="SPT18473.1"/>
    </source>
</evidence>
<dbReference type="PROSITE" id="PS50878">
    <property type="entry name" value="RT_POL"/>
    <property type="match status" value="1"/>
</dbReference>
<accession>A0A7H4LIN5</accession>
<dbReference type="SUPFAM" id="SSF56672">
    <property type="entry name" value="DNA/RNA polymerases"/>
    <property type="match status" value="1"/>
</dbReference>